<protein>
    <submittedName>
        <fullName evidence="3">TIM barrel protein</fullName>
    </submittedName>
</protein>
<dbReference type="NCBIfam" id="TIGR01409">
    <property type="entry name" value="TAT_signal_seq"/>
    <property type="match status" value="1"/>
</dbReference>
<evidence type="ECO:0000256" key="1">
    <source>
        <dbReference type="ARBA" id="ARBA00023235"/>
    </source>
</evidence>
<proteinExistence type="predicted"/>
<dbReference type="Proteomes" id="UP001500582">
    <property type="component" value="Unassembled WGS sequence"/>
</dbReference>
<accession>A0ABP8GHI0</accession>
<dbReference type="InterPro" id="IPR050417">
    <property type="entry name" value="Sugar_Epim/Isomerase"/>
</dbReference>
<organism evidence="3 4">
    <name type="scientific">Mucilaginibacter gynuensis</name>
    <dbReference type="NCBI Taxonomy" id="1302236"/>
    <lineage>
        <taxon>Bacteria</taxon>
        <taxon>Pseudomonadati</taxon>
        <taxon>Bacteroidota</taxon>
        <taxon>Sphingobacteriia</taxon>
        <taxon>Sphingobacteriales</taxon>
        <taxon>Sphingobacteriaceae</taxon>
        <taxon>Mucilaginibacter</taxon>
    </lineage>
</organism>
<reference evidence="4" key="1">
    <citation type="journal article" date="2019" name="Int. J. Syst. Evol. Microbiol.">
        <title>The Global Catalogue of Microorganisms (GCM) 10K type strain sequencing project: providing services to taxonomists for standard genome sequencing and annotation.</title>
        <authorList>
            <consortium name="The Broad Institute Genomics Platform"/>
            <consortium name="The Broad Institute Genome Sequencing Center for Infectious Disease"/>
            <person name="Wu L."/>
            <person name="Ma J."/>
        </authorList>
    </citation>
    <scope>NUCLEOTIDE SEQUENCE [LARGE SCALE GENOMIC DNA]</scope>
    <source>
        <strain evidence="4">JCM 17705</strain>
    </source>
</reference>
<dbReference type="InterPro" id="IPR006311">
    <property type="entry name" value="TAT_signal"/>
</dbReference>
<dbReference type="InterPro" id="IPR013022">
    <property type="entry name" value="Xyl_isomerase-like_TIM-brl"/>
</dbReference>
<evidence type="ECO:0000313" key="4">
    <source>
        <dbReference type="Proteomes" id="UP001500582"/>
    </source>
</evidence>
<evidence type="ECO:0000313" key="3">
    <source>
        <dbReference type="EMBL" id="GAA4324466.1"/>
    </source>
</evidence>
<comment type="caution">
    <text evidence="3">The sequence shown here is derived from an EMBL/GenBank/DDBJ whole genome shotgun (WGS) entry which is preliminary data.</text>
</comment>
<dbReference type="Gene3D" id="3.20.20.150">
    <property type="entry name" value="Divalent-metal-dependent TIM barrel enzymes"/>
    <property type="match status" value="1"/>
</dbReference>
<keyword evidence="1" id="KW-0413">Isomerase</keyword>
<gene>
    <name evidence="3" type="ORF">GCM10023149_26080</name>
</gene>
<evidence type="ECO:0000259" key="2">
    <source>
        <dbReference type="Pfam" id="PF01261"/>
    </source>
</evidence>
<dbReference type="Pfam" id="PF01261">
    <property type="entry name" value="AP_endonuc_2"/>
    <property type="match status" value="1"/>
</dbReference>
<dbReference type="InterPro" id="IPR019546">
    <property type="entry name" value="TAT_signal_bac_arc"/>
</dbReference>
<dbReference type="SUPFAM" id="SSF51658">
    <property type="entry name" value="Xylose isomerase-like"/>
    <property type="match status" value="1"/>
</dbReference>
<dbReference type="InterPro" id="IPR036237">
    <property type="entry name" value="Xyl_isomerase-like_sf"/>
</dbReference>
<dbReference type="EMBL" id="BAABFT010000006">
    <property type="protein sequence ID" value="GAA4324466.1"/>
    <property type="molecule type" value="Genomic_DNA"/>
</dbReference>
<name>A0ABP8GHI0_9SPHI</name>
<dbReference type="PANTHER" id="PTHR43489">
    <property type="entry name" value="ISOMERASE"/>
    <property type="match status" value="1"/>
</dbReference>
<feature type="domain" description="Xylose isomerase-like TIM barrel" evidence="2">
    <location>
        <begin position="89"/>
        <end position="282"/>
    </location>
</feature>
<sequence>MAENSKNTSRRSMIKKVAAGTAAAVIGESLFNRVSAAEALLDSSLKGRINHSVCRWCYGSVSLDDLCKAAKDMGMTSIDLVGPDEWPTLKKYGLMSALTQGAGKGIGEGFNNPAFHDELVKSYTEVIPKVAEAGFSQIICFSGNRNGLDDEQGIKNCAIGLKRLMPVAEKYKVTMVMELLNSKVDHHDYQCDHTKWGAALCDAVGSDRFKLLYDIYHMQIMEGDVIATINKYNKYISHYHTGGVPGRAEIDETQELYYPAIMKAIIATGYKGHVAQEFIPRRPDKIASLKQGVQICDV</sequence>
<dbReference type="PANTHER" id="PTHR43489:SF3">
    <property type="entry name" value="XYLOSE ISOMERASE DOMAIN PROTEIN TIM BARREL"/>
    <property type="match status" value="1"/>
</dbReference>
<dbReference type="PROSITE" id="PS51318">
    <property type="entry name" value="TAT"/>
    <property type="match status" value="1"/>
</dbReference>
<keyword evidence="4" id="KW-1185">Reference proteome</keyword>
<dbReference type="RefSeq" id="WP_345211533.1">
    <property type="nucleotide sequence ID" value="NZ_BAABFT010000006.1"/>
</dbReference>